<geneLocation type="plasmid" evidence="1">
    <name>pNSL1</name>
</geneLocation>
<accession>Q06G86</accession>
<reference evidence="1" key="1">
    <citation type="submission" date="2006-08" db="EMBL/GenBank/DDBJ databases">
        <title>The complete nucleotide sequence of Nocardia linear plasmid pNSL1.</title>
        <authorList>
            <person name="Zhu Y."/>
            <person name="Xu M."/>
            <person name="Qin Z."/>
        </authorList>
    </citation>
    <scope>NUCLEOTIDE SEQUENCE</scope>
    <source>
        <strain evidence="1">NS1</strain>
        <plasmid evidence="1">pNSL1</plasmid>
    </source>
</reference>
<proteinExistence type="predicted"/>
<sequence length="174" mass="19046">MTTTPIASVKAGRHRCTRPRTLHLIDLENLLGGRIDPHAVATLWNHYRELTAMRWDDHVIVAVSRRHALDTFTALPATVQRVVGPNSPDGADHALLDAIDIDWAARRFGQVIVATGDHIFTDTARRLAATGLQLVQVLGLGYTATDLYHQCPTQLHLPTPRRRAPHPVAAAAAA</sequence>
<organism evidence="1">
    <name type="scientific">Rhodococcus sp. NS1</name>
    <dbReference type="NCBI Taxonomy" id="402236"/>
    <lineage>
        <taxon>Bacteria</taxon>
        <taxon>Bacillati</taxon>
        <taxon>Actinomycetota</taxon>
        <taxon>Actinomycetes</taxon>
        <taxon>Mycobacteriales</taxon>
        <taxon>Nocardiaceae</taxon>
        <taxon>Rhodococcus</taxon>
    </lineage>
</organism>
<dbReference type="RefSeq" id="WP_012477025.1">
    <property type="nucleotide sequence ID" value="NC_010850.1"/>
</dbReference>
<name>Q06G86_9NOCA</name>
<protein>
    <recommendedName>
        <fullName evidence="2">NYN domain-containing protein</fullName>
    </recommendedName>
</protein>
<gene>
    <name evidence="1" type="ORF">PNSL1.097</name>
</gene>
<dbReference type="AlphaFoldDB" id="Q06G86"/>
<evidence type="ECO:0008006" key="2">
    <source>
        <dbReference type="Google" id="ProtNLM"/>
    </source>
</evidence>
<keyword evidence="1" id="KW-0614">Plasmid</keyword>
<dbReference type="EMBL" id="DQ888171">
    <property type="protein sequence ID" value="ABI79425.1"/>
    <property type="molecule type" value="Genomic_DNA"/>
</dbReference>
<evidence type="ECO:0000313" key="1">
    <source>
        <dbReference type="EMBL" id="ABI79425.1"/>
    </source>
</evidence>